<sequence>ESGFFVTETIGDVPEWITIGEKEFKAERADVTAARGQLETARADLRSFDATIGQDPQLRRILDTISATWDIRIRDMEEANRRREQSMETLGIRLGARWAGGTRGVFGGIVSAEERAGIQRVADIEAKKQASLLNAEIAFREEEWDRYGEMVDLAEEEYKEQVEELEALNEATLEQNKMIFEETQKAVALDLLRSGVTDPLEIQRASGMELDEIGDLIDVLDFEGRIEGIIAATELEYTALETGHAEFIKSRAEGMGVPAEMLQSAIVERALSRKWRT</sequence>
<evidence type="ECO:0000256" key="1">
    <source>
        <dbReference type="SAM" id="Coils"/>
    </source>
</evidence>
<keyword evidence="1" id="KW-0175">Coiled coil</keyword>
<feature type="non-terminal residue" evidence="2">
    <location>
        <position position="1"/>
    </location>
</feature>
<evidence type="ECO:0000313" key="2">
    <source>
        <dbReference type="EMBL" id="GAH53868.1"/>
    </source>
</evidence>
<name>X1I8F3_9ZZZZ</name>
<reference evidence="2" key="1">
    <citation type="journal article" date="2014" name="Front. Microbiol.">
        <title>High frequency of phylogenetically diverse reductive dehalogenase-homologous genes in deep subseafloor sedimentary metagenomes.</title>
        <authorList>
            <person name="Kawai M."/>
            <person name="Futagami T."/>
            <person name="Toyoda A."/>
            <person name="Takaki Y."/>
            <person name="Nishi S."/>
            <person name="Hori S."/>
            <person name="Arai W."/>
            <person name="Tsubouchi T."/>
            <person name="Morono Y."/>
            <person name="Uchiyama I."/>
            <person name="Ito T."/>
            <person name="Fujiyama A."/>
            <person name="Inagaki F."/>
            <person name="Takami H."/>
        </authorList>
    </citation>
    <scope>NUCLEOTIDE SEQUENCE</scope>
    <source>
        <strain evidence="2">Expedition CK06-06</strain>
    </source>
</reference>
<dbReference type="AlphaFoldDB" id="X1I8F3"/>
<gene>
    <name evidence="2" type="ORF">S03H2_38132</name>
</gene>
<organism evidence="2">
    <name type="scientific">marine sediment metagenome</name>
    <dbReference type="NCBI Taxonomy" id="412755"/>
    <lineage>
        <taxon>unclassified sequences</taxon>
        <taxon>metagenomes</taxon>
        <taxon>ecological metagenomes</taxon>
    </lineage>
</organism>
<accession>X1I8F3</accession>
<feature type="coiled-coil region" evidence="1">
    <location>
        <begin position="151"/>
        <end position="182"/>
    </location>
</feature>
<dbReference type="EMBL" id="BARU01023501">
    <property type="protein sequence ID" value="GAH53868.1"/>
    <property type="molecule type" value="Genomic_DNA"/>
</dbReference>
<comment type="caution">
    <text evidence="2">The sequence shown here is derived from an EMBL/GenBank/DDBJ whole genome shotgun (WGS) entry which is preliminary data.</text>
</comment>
<protein>
    <submittedName>
        <fullName evidence="2">Uncharacterized protein</fullName>
    </submittedName>
</protein>
<proteinExistence type="predicted"/>
<feature type="non-terminal residue" evidence="2">
    <location>
        <position position="277"/>
    </location>
</feature>